<organism evidence="3 4">
    <name type="scientific">Lactuca virosa</name>
    <dbReference type="NCBI Taxonomy" id="75947"/>
    <lineage>
        <taxon>Eukaryota</taxon>
        <taxon>Viridiplantae</taxon>
        <taxon>Streptophyta</taxon>
        <taxon>Embryophyta</taxon>
        <taxon>Tracheophyta</taxon>
        <taxon>Spermatophyta</taxon>
        <taxon>Magnoliopsida</taxon>
        <taxon>eudicotyledons</taxon>
        <taxon>Gunneridae</taxon>
        <taxon>Pentapetalae</taxon>
        <taxon>asterids</taxon>
        <taxon>campanulids</taxon>
        <taxon>Asterales</taxon>
        <taxon>Asteraceae</taxon>
        <taxon>Cichorioideae</taxon>
        <taxon>Cichorieae</taxon>
        <taxon>Lactucinae</taxon>
        <taxon>Lactuca</taxon>
    </lineage>
</organism>
<feature type="domain" description="C2H2-type" evidence="2">
    <location>
        <begin position="2"/>
        <end position="16"/>
    </location>
</feature>
<comment type="caution">
    <text evidence="3">The sequence shown here is derived from an EMBL/GenBank/DDBJ whole genome shotgun (WGS) entry which is preliminary data.</text>
</comment>
<dbReference type="PANTHER" id="PTHR46326">
    <property type="entry name" value="ZINC FINGER PROTEIN ZAT1-RELATED"/>
    <property type="match status" value="1"/>
</dbReference>
<dbReference type="PANTHER" id="PTHR46326:SF2">
    <property type="entry name" value="ZINC FINGER PROTEIN ZAT1-RELATED"/>
    <property type="match status" value="1"/>
</dbReference>
<feature type="region of interest" description="Disordered" evidence="1">
    <location>
        <begin position="1"/>
        <end position="25"/>
    </location>
</feature>
<dbReference type="Proteomes" id="UP001157418">
    <property type="component" value="Unassembled WGS sequence"/>
</dbReference>
<evidence type="ECO:0000313" key="4">
    <source>
        <dbReference type="Proteomes" id="UP001157418"/>
    </source>
</evidence>
<evidence type="ECO:0000313" key="3">
    <source>
        <dbReference type="EMBL" id="CAH1428301.1"/>
    </source>
</evidence>
<gene>
    <name evidence="3" type="ORF">LVIROSA_LOCUS15243</name>
</gene>
<dbReference type="EMBL" id="CAKMRJ010002223">
    <property type="protein sequence ID" value="CAH1428301.1"/>
    <property type="molecule type" value="Genomic_DNA"/>
</dbReference>
<evidence type="ECO:0000256" key="1">
    <source>
        <dbReference type="SAM" id="MobiDB-lite"/>
    </source>
</evidence>
<evidence type="ECO:0000259" key="2">
    <source>
        <dbReference type="Pfam" id="PF13912"/>
    </source>
</evidence>
<sequence>MFSSGQALGGHKRSHLISEAKMNKENTNVIKKPNDLFCETRRFLDLNMPPEDEEEEEMVMSSSTTEYKSYFWEDGSNHHNRESTLLGSLKQR</sequence>
<dbReference type="InterPro" id="IPR013087">
    <property type="entry name" value="Znf_C2H2_type"/>
</dbReference>
<dbReference type="InterPro" id="IPR044303">
    <property type="entry name" value="ZAT1/4/9"/>
</dbReference>
<feature type="region of interest" description="Disordered" evidence="1">
    <location>
        <begin position="72"/>
        <end position="92"/>
    </location>
</feature>
<dbReference type="Pfam" id="PF13912">
    <property type="entry name" value="zf-C2H2_6"/>
    <property type="match status" value="1"/>
</dbReference>
<dbReference type="AlphaFoldDB" id="A0AAU9MMG6"/>
<dbReference type="GO" id="GO:0006355">
    <property type="term" value="P:regulation of DNA-templated transcription"/>
    <property type="evidence" value="ECO:0007669"/>
    <property type="project" value="InterPro"/>
</dbReference>
<accession>A0AAU9MMG6</accession>
<keyword evidence="4" id="KW-1185">Reference proteome</keyword>
<proteinExistence type="predicted"/>
<reference evidence="3 4" key="1">
    <citation type="submission" date="2022-01" db="EMBL/GenBank/DDBJ databases">
        <authorList>
            <person name="Xiong W."/>
            <person name="Schranz E."/>
        </authorList>
    </citation>
    <scope>NUCLEOTIDE SEQUENCE [LARGE SCALE GENOMIC DNA]</scope>
</reference>
<name>A0AAU9MMG6_9ASTR</name>
<protein>
    <recommendedName>
        <fullName evidence="2">C2H2-type domain-containing protein</fullName>
    </recommendedName>
</protein>